<accession>A0A383DA52</accession>
<evidence type="ECO:0000313" key="1">
    <source>
        <dbReference type="EMBL" id="SVE40758.1"/>
    </source>
</evidence>
<gene>
    <name evidence="1" type="ORF">METZ01_LOCUS493612</name>
</gene>
<dbReference type="AlphaFoldDB" id="A0A383DA52"/>
<dbReference type="EMBL" id="UINC01215185">
    <property type="protein sequence ID" value="SVE40758.1"/>
    <property type="molecule type" value="Genomic_DNA"/>
</dbReference>
<evidence type="ECO:0008006" key="2">
    <source>
        <dbReference type="Google" id="ProtNLM"/>
    </source>
</evidence>
<protein>
    <recommendedName>
        <fullName evidence="2">RepB-like DNA primase domain-containing protein</fullName>
    </recommendedName>
</protein>
<proteinExistence type="predicted"/>
<feature type="non-terminal residue" evidence="1">
    <location>
        <position position="1"/>
    </location>
</feature>
<name>A0A383DA52_9ZZZZ</name>
<reference evidence="1" key="1">
    <citation type="submission" date="2018-05" db="EMBL/GenBank/DDBJ databases">
        <authorList>
            <person name="Lanie J.A."/>
            <person name="Ng W.-L."/>
            <person name="Kazmierczak K.M."/>
            <person name="Andrzejewski T.M."/>
            <person name="Davidsen T.M."/>
            <person name="Wayne K.J."/>
            <person name="Tettelin H."/>
            <person name="Glass J.I."/>
            <person name="Rusch D."/>
            <person name="Podicherti R."/>
            <person name="Tsui H.-C.T."/>
            <person name="Winkler M.E."/>
        </authorList>
    </citation>
    <scope>NUCLEOTIDE SEQUENCE</scope>
</reference>
<organism evidence="1">
    <name type="scientific">marine metagenome</name>
    <dbReference type="NCBI Taxonomy" id="408172"/>
    <lineage>
        <taxon>unclassified sequences</taxon>
        <taxon>metagenomes</taxon>
        <taxon>ecological metagenomes</taxon>
    </lineage>
</organism>
<sequence length="94" mass="10732">FDDGTLDQQAAIHYHLGTKFPLTLIVFSGSKSLHGWYYVQGLTESHAKEFFNYACSLGADRATWTKSQFVRMPNGVRDNEKKQSVIFFNPKTIK</sequence>